<keyword evidence="2" id="KW-1133">Transmembrane helix</keyword>
<reference evidence="5" key="1">
    <citation type="submission" date="2014-09" db="EMBL/GenBank/DDBJ databases">
        <title>Vibrio variabilis JCM 19239. (C206) whole genome shotgun sequence.</title>
        <authorList>
            <person name="Sawabe T."/>
            <person name="Meirelles P."/>
            <person name="Nakanishi M."/>
            <person name="Sayaka M."/>
            <person name="Hattori M."/>
            <person name="Ohkuma M."/>
        </authorList>
    </citation>
    <scope>NUCLEOTIDE SEQUENCE [LARGE SCALE GENOMIC DNA]</scope>
    <source>
        <strain evidence="5">JCM 19239</strain>
    </source>
</reference>
<sequence>MLNHFPKIELAYFDNNALMIKAARDNRIRAFVADLQVANYYLYIGPKNGQFIDVKHLYSGDIHYATSQSNVSLMESIIADFKHVGKQDLQRIYGRWMHIETVYPSYLPAIAISGIVIMLLIYLVILKHVVRTKTQELSAENVQLKYLSETDALTGLWNRRYFLDKLKYFRRSNSNLTVMIIDIDNFKIVNDTYGHIKGDVVIKHVSEKIKALTNSSHIVARIGGEEFALAFIDQPVCFSDELAHRICESVRDIDLDEIDGLPVTVSLGCAIYHCASDFETLYEADKLMYAAKKQGKNQAVVEYIPTQVEPSQALE</sequence>
<dbReference type="SUPFAM" id="SSF53850">
    <property type="entry name" value="Periplasmic binding protein-like II"/>
    <property type="match status" value="1"/>
</dbReference>
<evidence type="ECO:0000256" key="2">
    <source>
        <dbReference type="SAM" id="Phobius"/>
    </source>
</evidence>
<dbReference type="PANTHER" id="PTHR45138:SF5">
    <property type="entry name" value="BIFUNCTIONAL PERIPLASMIC SUBSTRATE BINDING PROTEIN_CYTOPLASMIC DIGUANYLATE CYCLASE"/>
    <property type="match status" value="1"/>
</dbReference>
<gene>
    <name evidence="4" type="ORF">JCM19239_1538</name>
</gene>
<dbReference type="Proteomes" id="UP000029223">
    <property type="component" value="Unassembled WGS sequence"/>
</dbReference>
<comment type="caution">
    <text evidence="4">The sequence shown here is derived from an EMBL/GenBank/DDBJ whole genome shotgun (WGS) entry which is preliminary data.</text>
</comment>
<dbReference type="InterPro" id="IPR050469">
    <property type="entry name" value="Diguanylate_Cyclase"/>
</dbReference>
<dbReference type="Pfam" id="PF00990">
    <property type="entry name" value="GGDEF"/>
    <property type="match status" value="1"/>
</dbReference>
<reference evidence="5" key="2">
    <citation type="submission" date="2014-09" db="EMBL/GenBank/DDBJ databases">
        <authorList>
            <consortium name="NBRP consortium"/>
            <person name="Sawabe T."/>
            <person name="Meirelles P."/>
            <person name="Nakanishi M."/>
            <person name="Sayaka M."/>
            <person name="Hattori M."/>
            <person name="Ohkuma M."/>
        </authorList>
    </citation>
    <scope>NUCLEOTIDE SEQUENCE [LARGE SCALE GENOMIC DNA]</scope>
    <source>
        <strain evidence="5">JCM 19239</strain>
    </source>
</reference>
<feature type="domain" description="GGDEF" evidence="3">
    <location>
        <begin position="174"/>
        <end position="304"/>
    </location>
</feature>
<dbReference type="SUPFAM" id="SSF55073">
    <property type="entry name" value="Nucleotide cyclase"/>
    <property type="match status" value="1"/>
</dbReference>
<keyword evidence="2" id="KW-0812">Transmembrane</keyword>
<dbReference type="SMART" id="SM00267">
    <property type="entry name" value="GGDEF"/>
    <property type="match status" value="1"/>
</dbReference>
<dbReference type="InterPro" id="IPR000160">
    <property type="entry name" value="GGDEF_dom"/>
</dbReference>
<evidence type="ECO:0000256" key="1">
    <source>
        <dbReference type="ARBA" id="ARBA00012528"/>
    </source>
</evidence>
<accession>A0ABQ0JIA5</accession>
<dbReference type="PANTHER" id="PTHR45138">
    <property type="entry name" value="REGULATORY COMPONENTS OF SENSORY TRANSDUCTION SYSTEM"/>
    <property type="match status" value="1"/>
</dbReference>
<dbReference type="EMBL" id="BBMS01000044">
    <property type="protein sequence ID" value="GAL28462.1"/>
    <property type="molecule type" value="Genomic_DNA"/>
</dbReference>
<dbReference type="Gene3D" id="3.30.70.270">
    <property type="match status" value="1"/>
</dbReference>
<name>A0ABQ0JIA5_9VIBR</name>
<dbReference type="PROSITE" id="PS50887">
    <property type="entry name" value="GGDEF"/>
    <property type="match status" value="1"/>
</dbReference>
<keyword evidence="2" id="KW-0472">Membrane</keyword>
<feature type="transmembrane region" description="Helical" evidence="2">
    <location>
        <begin position="106"/>
        <end position="125"/>
    </location>
</feature>
<dbReference type="InterPro" id="IPR029787">
    <property type="entry name" value="Nucleotide_cyclase"/>
</dbReference>
<organism evidence="4 5">
    <name type="scientific">Vibrio variabilis</name>
    <dbReference type="NCBI Taxonomy" id="990271"/>
    <lineage>
        <taxon>Bacteria</taxon>
        <taxon>Pseudomonadati</taxon>
        <taxon>Pseudomonadota</taxon>
        <taxon>Gammaproteobacteria</taxon>
        <taxon>Vibrionales</taxon>
        <taxon>Vibrionaceae</taxon>
        <taxon>Vibrio</taxon>
    </lineage>
</organism>
<evidence type="ECO:0000259" key="3">
    <source>
        <dbReference type="PROSITE" id="PS50887"/>
    </source>
</evidence>
<keyword evidence="5" id="KW-1185">Reference proteome</keyword>
<proteinExistence type="predicted"/>
<dbReference type="Gene3D" id="3.40.190.10">
    <property type="entry name" value="Periplasmic binding protein-like II"/>
    <property type="match status" value="2"/>
</dbReference>
<dbReference type="CDD" id="cd01949">
    <property type="entry name" value="GGDEF"/>
    <property type="match status" value="1"/>
</dbReference>
<evidence type="ECO:0000313" key="5">
    <source>
        <dbReference type="Proteomes" id="UP000029223"/>
    </source>
</evidence>
<evidence type="ECO:0000313" key="4">
    <source>
        <dbReference type="EMBL" id="GAL28462.1"/>
    </source>
</evidence>
<dbReference type="NCBIfam" id="TIGR00254">
    <property type="entry name" value="GGDEF"/>
    <property type="match status" value="1"/>
</dbReference>
<dbReference type="EC" id="2.7.7.65" evidence="1"/>
<dbReference type="InterPro" id="IPR043128">
    <property type="entry name" value="Rev_trsase/Diguanyl_cyclase"/>
</dbReference>
<protein>
    <recommendedName>
        <fullName evidence="1">diguanylate cyclase</fullName>
        <ecNumber evidence="1">2.7.7.65</ecNumber>
    </recommendedName>
</protein>